<protein>
    <submittedName>
        <fullName evidence="1">Uncharacterized protein</fullName>
    </submittedName>
</protein>
<evidence type="ECO:0000313" key="2">
    <source>
        <dbReference type="Proteomes" id="UP000050525"/>
    </source>
</evidence>
<evidence type="ECO:0000313" key="1">
    <source>
        <dbReference type="EMBL" id="KYO24227.1"/>
    </source>
</evidence>
<name>A0A151MI93_ALLMI</name>
<dbReference type="AlphaFoldDB" id="A0A151MI93"/>
<dbReference type="EMBL" id="AKHW03006099">
    <property type="protein sequence ID" value="KYO24227.1"/>
    <property type="molecule type" value="Genomic_DNA"/>
</dbReference>
<sequence>MTWENGEKHRFLILMDNMQILHFFKEFQPARNRRSRRRHSGSGYQAAWKAGPAASMVQQLFQLAWHPSYT</sequence>
<organism evidence="1 2">
    <name type="scientific">Alligator mississippiensis</name>
    <name type="common">American alligator</name>
    <dbReference type="NCBI Taxonomy" id="8496"/>
    <lineage>
        <taxon>Eukaryota</taxon>
        <taxon>Metazoa</taxon>
        <taxon>Chordata</taxon>
        <taxon>Craniata</taxon>
        <taxon>Vertebrata</taxon>
        <taxon>Euteleostomi</taxon>
        <taxon>Archelosauria</taxon>
        <taxon>Archosauria</taxon>
        <taxon>Crocodylia</taxon>
        <taxon>Alligatoridae</taxon>
        <taxon>Alligatorinae</taxon>
        <taxon>Alligator</taxon>
    </lineage>
</organism>
<keyword evidence="2" id="KW-1185">Reference proteome</keyword>
<proteinExistence type="predicted"/>
<comment type="caution">
    <text evidence="1">The sequence shown here is derived from an EMBL/GenBank/DDBJ whole genome shotgun (WGS) entry which is preliminary data.</text>
</comment>
<reference evidence="1 2" key="1">
    <citation type="journal article" date="2012" name="Genome Biol.">
        <title>Sequencing three crocodilian genomes to illuminate the evolution of archosaurs and amniotes.</title>
        <authorList>
            <person name="St John J.A."/>
            <person name="Braun E.L."/>
            <person name="Isberg S.R."/>
            <person name="Miles L.G."/>
            <person name="Chong A.Y."/>
            <person name="Gongora J."/>
            <person name="Dalzell P."/>
            <person name="Moran C."/>
            <person name="Bed'hom B."/>
            <person name="Abzhanov A."/>
            <person name="Burgess S.C."/>
            <person name="Cooksey A.M."/>
            <person name="Castoe T.A."/>
            <person name="Crawford N.G."/>
            <person name="Densmore L.D."/>
            <person name="Drew J.C."/>
            <person name="Edwards S.V."/>
            <person name="Faircloth B.C."/>
            <person name="Fujita M.K."/>
            <person name="Greenwold M.J."/>
            <person name="Hoffmann F.G."/>
            <person name="Howard J.M."/>
            <person name="Iguchi T."/>
            <person name="Janes D.E."/>
            <person name="Khan S.Y."/>
            <person name="Kohno S."/>
            <person name="de Koning A.J."/>
            <person name="Lance S.L."/>
            <person name="McCarthy F.M."/>
            <person name="McCormack J.E."/>
            <person name="Merchant M.E."/>
            <person name="Peterson D.G."/>
            <person name="Pollock D.D."/>
            <person name="Pourmand N."/>
            <person name="Raney B.J."/>
            <person name="Roessler K.A."/>
            <person name="Sanford J.R."/>
            <person name="Sawyer R.H."/>
            <person name="Schmidt C.J."/>
            <person name="Triplett E.W."/>
            <person name="Tuberville T.D."/>
            <person name="Venegas-Anaya M."/>
            <person name="Howard J.T."/>
            <person name="Jarvis E.D."/>
            <person name="Guillette L.J.Jr."/>
            <person name="Glenn T.C."/>
            <person name="Green R.E."/>
            <person name="Ray D.A."/>
        </authorList>
    </citation>
    <scope>NUCLEOTIDE SEQUENCE [LARGE SCALE GENOMIC DNA]</scope>
    <source>
        <strain evidence="1">KSC_2009_1</strain>
    </source>
</reference>
<gene>
    <name evidence="1" type="ORF">Y1Q_0004271</name>
</gene>
<dbReference type="Proteomes" id="UP000050525">
    <property type="component" value="Unassembled WGS sequence"/>
</dbReference>
<accession>A0A151MI93</accession>